<dbReference type="PANTHER" id="PTHR30189">
    <property type="entry name" value="LPS-ASSEMBLY PROTEIN"/>
    <property type="match status" value="1"/>
</dbReference>
<dbReference type="InterPro" id="IPR020889">
    <property type="entry name" value="LipoPS_assembly_LptD"/>
</dbReference>
<dbReference type="Pfam" id="PF19838">
    <property type="entry name" value="LptD_2"/>
    <property type="match status" value="1"/>
</dbReference>
<dbReference type="InterPro" id="IPR045659">
    <property type="entry name" value="LptD_2"/>
</dbReference>
<evidence type="ECO:0000313" key="5">
    <source>
        <dbReference type="Proteomes" id="UP001163266"/>
    </source>
</evidence>
<comment type="subcellular location">
    <subcellularLocation>
        <location evidence="1">Cell outer membrane</location>
    </subcellularLocation>
</comment>
<organism evidence="4 5">
    <name type="scientific">Caldimonas aquatica</name>
    <dbReference type="NCBI Taxonomy" id="376175"/>
    <lineage>
        <taxon>Bacteria</taxon>
        <taxon>Pseudomonadati</taxon>
        <taxon>Pseudomonadota</taxon>
        <taxon>Betaproteobacteria</taxon>
        <taxon>Burkholderiales</taxon>
        <taxon>Sphaerotilaceae</taxon>
        <taxon>Caldimonas</taxon>
    </lineage>
</organism>
<dbReference type="HAMAP" id="MF_01411">
    <property type="entry name" value="LPS_assembly_LptD"/>
    <property type="match status" value="1"/>
</dbReference>
<evidence type="ECO:0000259" key="2">
    <source>
        <dbReference type="Pfam" id="PF04453"/>
    </source>
</evidence>
<comment type="similarity">
    <text evidence="1">Belongs to the LptD family.</text>
</comment>
<keyword evidence="1" id="KW-0732">Signal</keyword>
<dbReference type="RefSeq" id="WP_264892940.1">
    <property type="nucleotide sequence ID" value="NZ_CP110257.1"/>
</dbReference>
<accession>A0ABY6MT45</accession>
<dbReference type="InterPro" id="IPR036709">
    <property type="entry name" value="Autotransporte_beta_dom_sf"/>
</dbReference>
<dbReference type="Pfam" id="PF04453">
    <property type="entry name" value="LptD"/>
    <property type="match status" value="1"/>
</dbReference>
<feature type="domain" description="LptD C-terminal" evidence="2">
    <location>
        <begin position="287"/>
        <end position="643"/>
    </location>
</feature>
<dbReference type="Proteomes" id="UP001163266">
    <property type="component" value="Chromosome"/>
</dbReference>
<dbReference type="Gene3D" id="2.60.450.10">
    <property type="entry name" value="Lipopolysaccharide (LPS) transport protein A like domain"/>
    <property type="match status" value="1"/>
</dbReference>
<dbReference type="PANTHER" id="PTHR30189:SF1">
    <property type="entry name" value="LPS-ASSEMBLY PROTEIN LPTD"/>
    <property type="match status" value="1"/>
</dbReference>
<reference evidence="4" key="1">
    <citation type="submission" date="2022-10" db="EMBL/GenBank/DDBJ databases">
        <title>Complete genome sequence of Schlegelella aquatica LMG 23380.</title>
        <authorList>
            <person name="Musilova J."/>
            <person name="Kourilova X."/>
            <person name="Bezdicek M."/>
            <person name="Hermankova K."/>
            <person name="Obruca S."/>
            <person name="Sedlar K."/>
        </authorList>
    </citation>
    <scope>NUCLEOTIDE SEQUENCE</scope>
    <source>
        <strain evidence="4">LMG 23380</strain>
    </source>
</reference>
<sequence precursor="true">MPPFRTGRGALRAWALRPLAWAAAWCTAAAWAQAPTDAADEDRLPVTIEARELRGRPDLETIAEGDVDLRRGPTTLRADRVEYDHVQGIARARGHVRVTRDGNVFTGPELQLQVERYEGFFLEPTYFFSATQAGGRAERIDFLGRDRLAATQATYSSCTPDDEGEYAWLLRASRVKLDFERNEGVAEGAVLTFYGVPLLAAPALSFPLTEERKSGWLPPNLHLDSKSGLEVGVPYYWNIAPQRDMTLTPTVITKRGVALGTEFRYLHPRFRGEIYTHVLPGDRIAGRDRGLLHFQHEGRTAYEGAYRADLTRVSDDDYWKDLKRQIPSLTPRLLPGRAEAHWWVNDWKVYGGVHRWQVLQDPLAPIDSPYAREPQLGMRRSFEWDGGWRLDMEAEVNRFVQHDHGPLQARPDATRVHALGRLAWAVVDGPGWFLRPQVAFNAASYRIDATATGAARDESRLIPTLSVDTGWVLERESTWFGRRYIQTLEPRVLYVNTPYRDQSRIPLFDTAVKDFNFTTLFAENPFSGVDRVADAHHVTLGAYTRFIDPGSGGEALRLGLAQRYLLREQRITPEGVPFNERFSDVLLLGSTHLIPDWGVSGAVQYNPDLQRTIRSTLGVRYSPGPYRTVAATYSMVRNASERIDVGWQWPVFRASERERGKGCRGSLYAVGRVNYSLRDQRITDSLMGFEYDAGCWIGRFVVERESTGVSEATTRFMFQLEFVGLSRLGSNPLRALQDNIPGYQLLRGDAGQR</sequence>
<keyword evidence="1" id="KW-0998">Cell outer membrane</keyword>
<keyword evidence="1" id="KW-0472">Membrane</keyword>
<name>A0ABY6MT45_9BURK</name>
<comment type="function">
    <text evidence="1">Together with LptE, is involved in the assembly of lipopolysaccharide (LPS) at the surface of the outer membrane.</text>
</comment>
<evidence type="ECO:0000256" key="1">
    <source>
        <dbReference type="HAMAP-Rule" id="MF_01411"/>
    </source>
</evidence>
<gene>
    <name evidence="1 4" type="primary">lptD</name>
    <name evidence="4" type="ORF">OMP39_00860</name>
</gene>
<protein>
    <recommendedName>
        <fullName evidence="1">LPS-assembly protein LptD</fullName>
    </recommendedName>
</protein>
<dbReference type="InterPro" id="IPR050218">
    <property type="entry name" value="LptD"/>
</dbReference>
<evidence type="ECO:0000313" key="4">
    <source>
        <dbReference type="EMBL" id="UZD55182.1"/>
    </source>
</evidence>
<comment type="subunit">
    <text evidence="1">Component of the lipopolysaccharide transport and assembly complex. Interacts with LptE and LptA.</text>
</comment>
<evidence type="ECO:0000259" key="3">
    <source>
        <dbReference type="Pfam" id="PF19838"/>
    </source>
</evidence>
<dbReference type="InterPro" id="IPR007543">
    <property type="entry name" value="LptD_C"/>
</dbReference>
<feature type="signal peptide" evidence="1">
    <location>
        <begin position="1"/>
        <end position="34"/>
    </location>
</feature>
<keyword evidence="5" id="KW-1185">Reference proteome</keyword>
<dbReference type="SUPFAM" id="SSF103515">
    <property type="entry name" value="Autotransporter"/>
    <property type="match status" value="1"/>
</dbReference>
<proteinExistence type="inferred from homology"/>
<comment type="caution">
    <text evidence="1">Lacks conserved residue(s) required for the propagation of feature annotation.</text>
</comment>
<dbReference type="EMBL" id="CP110257">
    <property type="protein sequence ID" value="UZD55182.1"/>
    <property type="molecule type" value="Genomic_DNA"/>
</dbReference>
<feature type="chain" id="PRO_5044943012" description="LPS-assembly protein LptD" evidence="1">
    <location>
        <begin position="35"/>
        <end position="753"/>
    </location>
</feature>
<feature type="domain" description="LPS-assembly protein LptD central" evidence="3">
    <location>
        <begin position="188"/>
        <end position="267"/>
    </location>
</feature>